<gene>
    <name evidence="2" type="ORF">FEM48_Zijuj07G0158600</name>
    <name evidence="3" type="ORF">FEM48_Zijuj07G0160200</name>
</gene>
<keyword evidence="1" id="KW-0812">Transmembrane</keyword>
<comment type="caution">
    <text evidence="2">The sequence shown here is derived from an EMBL/GenBank/DDBJ whole genome shotgun (WGS) entry which is preliminary data.</text>
</comment>
<reference evidence="2" key="1">
    <citation type="journal article" date="2021" name="Front. Plant Sci.">
        <title>Chromosome-Scale Genome Assembly for Chinese Sour Jujube and Insights Into Its Genome Evolution and Domestication Signature.</title>
        <authorList>
            <person name="Shen L.-Y."/>
            <person name="Luo H."/>
            <person name="Wang X.-L."/>
            <person name="Wang X.-M."/>
            <person name="Qiu X.-J."/>
            <person name="Liu H."/>
            <person name="Zhou S.-S."/>
            <person name="Jia K.-H."/>
            <person name="Nie S."/>
            <person name="Bao Y.-T."/>
            <person name="Zhang R.-G."/>
            <person name="Yun Q.-Z."/>
            <person name="Chai Y.-H."/>
            <person name="Lu J.-Y."/>
            <person name="Li Y."/>
            <person name="Zhao S.-W."/>
            <person name="Mao J.-F."/>
            <person name="Jia S.-G."/>
            <person name="Mao Y.-M."/>
        </authorList>
    </citation>
    <scope>NUCLEOTIDE SEQUENCE</scope>
    <source>
        <strain evidence="2">AT0</strain>
        <tissue evidence="2">Leaf</tissue>
    </source>
</reference>
<organism evidence="2 4">
    <name type="scientific">Ziziphus jujuba var. spinosa</name>
    <dbReference type="NCBI Taxonomy" id="714518"/>
    <lineage>
        <taxon>Eukaryota</taxon>
        <taxon>Viridiplantae</taxon>
        <taxon>Streptophyta</taxon>
        <taxon>Embryophyta</taxon>
        <taxon>Tracheophyta</taxon>
        <taxon>Spermatophyta</taxon>
        <taxon>Magnoliopsida</taxon>
        <taxon>eudicotyledons</taxon>
        <taxon>Gunneridae</taxon>
        <taxon>Pentapetalae</taxon>
        <taxon>rosids</taxon>
        <taxon>fabids</taxon>
        <taxon>Rosales</taxon>
        <taxon>Rhamnaceae</taxon>
        <taxon>Paliureae</taxon>
        <taxon>Ziziphus</taxon>
    </lineage>
</organism>
<evidence type="ECO:0000313" key="2">
    <source>
        <dbReference type="EMBL" id="KAH7522624.1"/>
    </source>
</evidence>
<dbReference type="Proteomes" id="UP000813462">
    <property type="component" value="Unassembled WGS sequence"/>
</dbReference>
<protein>
    <submittedName>
        <fullName evidence="2">Uncharacterized protein</fullName>
    </submittedName>
</protein>
<proteinExistence type="predicted"/>
<feature type="transmembrane region" description="Helical" evidence="1">
    <location>
        <begin position="6"/>
        <end position="23"/>
    </location>
</feature>
<name>A0A978V5J1_ZIZJJ</name>
<accession>A0A978V5J1</accession>
<dbReference type="InterPro" id="IPR011009">
    <property type="entry name" value="Kinase-like_dom_sf"/>
</dbReference>
<evidence type="ECO:0000256" key="1">
    <source>
        <dbReference type="SAM" id="Phobius"/>
    </source>
</evidence>
<dbReference type="EMBL" id="JAEACU010000007">
    <property type="protein sequence ID" value="KAH7522640.1"/>
    <property type="molecule type" value="Genomic_DNA"/>
</dbReference>
<dbReference type="SUPFAM" id="SSF56112">
    <property type="entry name" value="Protein kinase-like (PK-like)"/>
    <property type="match status" value="1"/>
</dbReference>
<keyword evidence="1" id="KW-1133">Transmembrane helix</keyword>
<sequence length="141" mass="15818">MNVSHLIFDQIVVLLALLSFTPYRAALMKKSNGAYFPEELISFLFLFTFNYVKQQVTKCPDVAITESFCLVVVVGIPNYTCPELLAGIPYGFKSDFWSLELKWFLADQDAASYVPGSRNLSLAIEATKFFIDIEHACSANV</sequence>
<dbReference type="AlphaFoldDB" id="A0A978V5J1"/>
<keyword evidence="1" id="KW-0472">Membrane</keyword>
<dbReference type="EMBL" id="JAEACU010000007">
    <property type="protein sequence ID" value="KAH7522624.1"/>
    <property type="molecule type" value="Genomic_DNA"/>
</dbReference>
<evidence type="ECO:0000313" key="4">
    <source>
        <dbReference type="Proteomes" id="UP000813462"/>
    </source>
</evidence>
<evidence type="ECO:0000313" key="3">
    <source>
        <dbReference type="EMBL" id="KAH7522640.1"/>
    </source>
</evidence>